<dbReference type="OrthoDB" id="1121837at2"/>
<organism evidence="1 2">
    <name type="scientific">Galbibacter marinus</name>
    <dbReference type="NCBI Taxonomy" id="555500"/>
    <lineage>
        <taxon>Bacteria</taxon>
        <taxon>Pseudomonadati</taxon>
        <taxon>Bacteroidota</taxon>
        <taxon>Flavobacteriia</taxon>
        <taxon>Flavobacteriales</taxon>
        <taxon>Flavobacteriaceae</taxon>
        <taxon>Galbibacter</taxon>
    </lineage>
</organism>
<dbReference type="Proteomes" id="UP000007364">
    <property type="component" value="Unassembled WGS sequence"/>
</dbReference>
<dbReference type="Pfam" id="PF14114">
    <property type="entry name" value="DUF4286"/>
    <property type="match status" value="1"/>
</dbReference>
<protein>
    <recommendedName>
        <fullName evidence="3">DUF4286 domain-containing protein</fullName>
    </recommendedName>
</protein>
<gene>
    <name evidence="1" type="ORF">I215_08697</name>
</gene>
<accession>K2PRA6</accession>
<comment type="caution">
    <text evidence="1">The sequence shown here is derived from an EMBL/GenBank/DDBJ whole genome shotgun (WGS) entry which is preliminary data.</text>
</comment>
<evidence type="ECO:0000313" key="1">
    <source>
        <dbReference type="EMBL" id="EKF55095.1"/>
    </source>
</evidence>
<reference evidence="1 2" key="1">
    <citation type="journal article" date="2012" name="J. Bacteriol.">
        <title>Genome Sequence of Galbibacter marinum Type Strain ck-I2-15.</title>
        <authorList>
            <person name="Lai Q."/>
            <person name="Li C."/>
            <person name="Shao Z."/>
        </authorList>
    </citation>
    <scope>NUCLEOTIDE SEQUENCE [LARGE SCALE GENOMIC DNA]</scope>
    <source>
        <strain evidence="2">ck-I2-15</strain>
    </source>
</reference>
<sequence length="103" mass="12428">MYIYNVTVNVDEAIHQQWLKWMKETYIPKMLQTNLFTNARILRVLVDEEMGGMTFSVQYYAKDKTSLERYYLDFDQDFRAKEKQHFSDNIVSFTTELQVLSEH</sequence>
<dbReference type="RefSeq" id="WP_008991588.1">
    <property type="nucleotide sequence ID" value="NZ_AMSG01000010.1"/>
</dbReference>
<evidence type="ECO:0008006" key="3">
    <source>
        <dbReference type="Google" id="ProtNLM"/>
    </source>
</evidence>
<dbReference type="STRING" id="555500.I215_08697"/>
<dbReference type="InterPro" id="IPR025563">
    <property type="entry name" value="DUF4286"/>
</dbReference>
<dbReference type="eggNOG" id="ENOG5032RP1">
    <property type="taxonomic scope" value="Bacteria"/>
</dbReference>
<dbReference type="EMBL" id="AMSG01000010">
    <property type="protein sequence ID" value="EKF55095.1"/>
    <property type="molecule type" value="Genomic_DNA"/>
</dbReference>
<proteinExistence type="predicted"/>
<dbReference type="AlphaFoldDB" id="K2PRA6"/>
<name>K2PRA6_9FLAO</name>
<evidence type="ECO:0000313" key="2">
    <source>
        <dbReference type="Proteomes" id="UP000007364"/>
    </source>
</evidence>
<keyword evidence="2" id="KW-1185">Reference proteome</keyword>